<comment type="caution">
    <text evidence="2">The sequence shown here is derived from an EMBL/GenBank/DDBJ whole genome shotgun (WGS) entry which is preliminary data.</text>
</comment>
<feature type="domain" description="Htaa" evidence="1">
    <location>
        <begin position="3"/>
        <end position="122"/>
    </location>
</feature>
<organism evidence="2 3">
    <name type="scientific">Agromyces rhizosphaerae</name>
    <dbReference type="NCBI Taxonomy" id="88374"/>
    <lineage>
        <taxon>Bacteria</taxon>
        <taxon>Bacillati</taxon>
        <taxon>Actinomycetota</taxon>
        <taxon>Actinomycetes</taxon>
        <taxon>Micrococcales</taxon>
        <taxon>Microbacteriaceae</taxon>
        <taxon>Agromyces</taxon>
    </lineage>
</organism>
<reference evidence="2" key="1">
    <citation type="submission" date="2022-12" db="EMBL/GenBank/DDBJ databases">
        <title>Reference genome sequencing for broad-spectrum identification of bacterial and archaeal isolates by mass spectrometry.</title>
        <authorList>
            <person name="Sekiguchi Y."/>
            <person name="Tourlousse D.M."/>
        </authorList>
    </citation>
    <scope>NUCLEOTIDE SEQUENCE</scope>
    <source>
        <strain evidence="2">14</strain>
    </source>
</reference>
<evidence type="ECO:0000313" key="3">
    <source>
        <dbReference type="Proteomes" id="UP001144396"/>
    </source>
</evidence>
<accession>A0A9W6FQ08</accession>
<sequence>MTGALVWGVKSSFVEYVEALGEVEVIAPAARDGDGRFRFPAVGAGGGYAGAVAFRAHHGAMDVVLRDPRLDGRGLSMEVDDHGHPQSRMVIAHVDEERAALAASGAVIFDFRYPPGTELAPVLVES</sequence>
<name>A0A9W6FQ08_9MICO</name>
<evidence type="ECO:0000259" key="1">
    <source>
        <dbReference type="Pfam" id="PF04213"/>
    </source>
</evidence>
<dbReference type="RefSeq" id="WP_281886100.1">
    <property type="nucleotide sequence ID" value="NZ_BSDP01000001.1"/>
</dbReference>
<dbReference type="AlphaFoldDB" id="A0A9W6FQ08"/>
<gene>
    <name evidence="2" type="ORF">ARHIZOSPH14_28310</name>
</gene>
<evidence type="ECO:0000313" key="2">
    <source>
        <dbReference type="EMBL" id="GLI28589.1"/>
    </source>
</evidence>
<proteinExistence type="predicted"/>
<dbReference type="EMBL" id="BSDP01000001">
    <property type="protein sequence ID" value="GLI28589.1"/>
    <property type="molecule type" value="Genomic_DNA"/>
</dbReference>
<protein>
    <recommendedName>
        <fullName evidence="1">Htaa domain-containing protein</fullName>
    </recommendedName>
</protein>
<dbReference type="Proteomes" id="UP001144396">
    <property type="component" value="Unassembled WGS sequence"/>
</dbReference>
<dbReference type="Pfam" id="PF04213">
    <property type="entry name" value="HtaA"/>
    <property type="match status" value="1"/>
</dbReference>
<keyword evidence="3" id="KW-1185">Reference proteome</keyword>
<dbReference type="InterPro" id="IPR007331">
    <property type="entry name" value="Htaa"/>
</dbReference>